<dbReference type="EMBL" id="JAELXT010000001">
    <property type="protein sequence ID" value="MBJ6124033.1"/>
    <property type="molecule type" value="Genomic_DNA"/>
</dbReference>
<dbReference type="CDD" id="cd07302">
    <property type="entry name" value="CHD"/>
    <property type="match status" value="1"/>
</dbReference>
<proteinExistence type="predicted"/>
<dbReference type="PANTHER" id="PTHR43081">
    <property type="entry name" value="ADENYLATE CYCLASE, TERMINAL-DIFFERENTIATION SPECIFIC-RELATED"/>
    <property type="match status" value="1"/>
</dbReference>
<comment type="caution">
    <text evidence="2">The sequence shown here is derived from an EMBL/GenBank/DDBJ whole genome shotgun (WGS) entry which is preliminary data.</text>
</comment>
<reference evidence="3" key="1">
    <citation type="submission" date="2020-12" db="EMBL/GenBank/DDBJ databases">
        <title>Hymenobacter sp.</title>
        <authorList>
            <person name="Kim M.K."/>
        </authorList>
    </citation>
    <scope>NUCLEOTIDE SEQUENCE [LARGE SCALE GENOMIC DNA]</scope>
    <source>
        <strain evidence="3">BT325</strain>
    </source>
</reference>
<dbReference type="Gene3D" id="1.25.40.10">
    <property type="entry name" value="Tetratricopeptide repeat domain"/>
    <property type="match status" value="1"/>
</dbReference>
<accession>A0ABS0XVG2</accession>
<evidence type="ECO:0000259" key="1">
    <source>
        <dbReference type="PROSITE" id="PS50125"/>
    </source>
</evidence>
<evidence type="ECO:0000313" key="2">
    <source>
        <dbReference type="EMBL" id="MBJ6124033.1"/>
    </source>
</evidence>
<dbReference type="InterPro" id="IPR001054">
    <property type="entry name" value="A/G_cyclase"/>
</dbReference>
<dbReference type="SMART" id="SM00044">
    <property type="entry name" value="CYCc"/>
    <property type="match status" value="1"/>
</dbReference>
<evidence type="ECO:0000313" key="3">
    <source>
        <dbReference type="Proteomes" id="UP000620670"/>
    </source>
</evidence>
<dbReference type="Proteomes" id="UP000620670">
    <property type="component" value="Unassembled WGS sequence"/>
</dbReference>
<name>A0ABS0XVG2_9HYPH</name>
<dbReference type="InterPro" id="IPR011990">
    <property type="entry name" value="TPR-like_helical_dom_sf"/>
</dbReference>
<dbReference type="InterPro" id="IPR050697">
    <property type="entry name" value="Adenylyl/Guanylyl_Cyclase_3/4"/>
</dbReference>
<dbReference type="PANTHER" id="PTHR43081:SF19">
    <property type="entry name" value="PH-SENSITIVE ADENYLATE CYCLASE RV1264"/>
    <property type="match status" value="1"/>
</dbReference>
<sequence>MKVQRRLAAILAADVVGFSRLMSQSEEETLARIKSLRAEVVEPHVAEQGGRIVKTTGDGFLVEFPSPTGAVECAIAIQDALRVEGTQDNGQALKLRIGINLGDIIIESDGDVFGDGVNIAARLEQIAEPGSILISSKVHEEVRGKLPYVFEDMGEQEVKNIDRPIRVFAIGRCSDGTTSAEVLRRALPLPDRPSIAVLPFTNMSGDPEQEYFADGITDDLLTALSRTRWLFVIARNSSFTFKGQAIDVKEVGRVLGVRYVLEGSIRRAGKRVRITGQLIEVATGAHIWADRFDREIEDIFDLQDEITRAVVSAIEPTLLTAEIARARAKPTESLAAYDLYLRALPDFHSYTEAGFRHAEALLRKAVERDPEFSAAWAALSDCLARMTVGGWIADWSYGSEQACEAAHRAIGADNANGTALSIAAFTLAGLVGHFDEAADLANNALRLHPNSAFVCTNCGWVFVHIGEYERALSLLDTARRMSPIDPRVHLINSGTTAAYLFSGRFEEAELWARRTLERMPSHPVSLRYHTAALVFLDRLDEARAVASKLLEVQPNTSITRSRRSHYRDKAMFERFLEALKLAGIPE</sequence>
<dbReference type="SUPFAM" id="SSF55073">
    <property type="entry name" value="Nucleotide cyclase"/>
    <property type="match status" value="1"/>
</dbReference>
<dbReference type="PROSITE" id="PS50125">
    <property type="entry name" value="GUANYLATE_CYCLASE_2"/>
    <property type="match status" value="1"/>
</dbReference>
<organism evidence="2 3">
    <name type="scientific">Microvirga splendida</name>
    <dbReference type="NCBI Taxonomy" id="2795727"/>
    <lineage>
        <taxon>Bacteria</taxon>
        <taxon>Pseudomonadati</taxon>
        <taxon>Pseudomonadota</taxon>
        <taxon>Alphaproteobacteria</taxon>
        <taxon>Hyphomicrobiales</taxon>
        <taxon>Methylobacteriaceae</taxon>
        <taxon>Microvirga</taxon>
    </lineage>
</organism>
<gene>
    <name evidence="2" type="ORF">JAO75_01310</name>
</gene>
<dbReference type="InterPro" id="IPR029787">
    <property type="entry name" value="Nucleotide_cyclase"/>
</dbReference>
<dbReference type="RefSeq" id="WP_199045998.1">
    <property type="nucleotide sequence ID" value="NZ_JAELXT010000001.1"/>
</dbReference>
<dbReference type="Pfam" id="PF00211">
    <property type="entry name" value="Guanylate_cyc"/>
    <property type="match status" value="1"/>
</dbReference>
<dbReference type="Gene3D" id="3.40.50.10610">
    <property type="entry name" value="ABC-type transport auxiliary lipoprotein component"/>
    <property type="match status" value="1"/>
</dbReference>
<keyword evidence="3" id="KW-1185">Reference proteome</keyword>
<dbReference type="Gene3D" id="3.30.70.1230">
    <property type="entry name" value="Nucleotide cyclase"/>
    <property type="match status" value="1"/>
</dbReference>
<protein>
    <submittedName>
        <fullName evidence="2">Adenylate/guanylate cyclase domain-containing protein</fullName>
    </submittedName>
</protein>
<dbReference type="SUPFAM" id="SSF48452">
    <property type="entry name" value="TPR-like"/>
    <property type="match status" value="1"/>
</dbReference>
<feature type="domain" description="Guanylate cyclase" evidence="1">
    <location>
        <begin position="9"/>
        <end position="124"/>
    </location>
</feature>